<sequence>MWELSGYAGLFLAALGAATLLPLQSEVVLVGMLLTERYDLTLTLMVATAGNLLGAMINWWLGRYIEHFQKRRWFPLTPERLHRTQQAYHRWGFWSLLLSWAPFIGDPLTIVAGVMREPLWRFTLIVLVAKGGRYLILAGVTLGWLAD</sequence>
<feature type="transmembrane region" description="Helical" evidence="1">
    <location>
        <begin position="41"/>
        <end position="61"/>
    </location>
</feature>
<reference evidence="3 4" key="1">
    <citation type="submission" date="2016-10" db="EMBL/GenBank/DDBJ databases">
        <authorList>
            <person name="Varghese N."/>
            <person name="Submissions S."/>
        </authorList>
    </citation>
    <scope>NUCLEOTIDE SEQUENCE [LARGE SCALE GENOMIC DNA]</scope>
    <source>
        <strain evidence="3 4">CECT 8317</strain>
    </source>
</reference>
<evidence type="ECO:0000259" key="2">
    <source>
        <dbReference type="Pfam" id="PF09335"/>
    </source>
</evidence>
<protein>
    <submittedName>
        <fullName evidence="3">Membrane protein YqaA, SNARE-associated domain</fullName>
    </submittedName>
</protein>
<dbReference type="Pfam" id="PF09335">
    <property type="entry name" value="VTT_dom"/>
    <property type="match status" value="1"/>
</dbReference>
<dbReference type="Proteomes" id="UP000243518">
    <property type="component" value="Unassembled WGS sequence"/>
</dbReference>
<feature type="domain" description="VTT" evidence="2">
    <location>
        <begin position="27"/>
        <end position="139"/>
    </location>
</feature>
<evidence type="ECO:0000313" key="3">
    <source>
        <dbReference type="EMBL" id="SEG25026.1"/>
    </source>
</evidence>
<dbReference type="PANTHER" id="PTHR42709:SF4">
    <property type="entry name" value="INNER MEMBRANE PROTEIN YQAA"/>
    <property type="match status" value="1"/>
</dbReference>
<dbReference type="RefSeq" id="WP_088274461.1">
    <property type="nucleotide sequence ID" value="NZ_BTPS01000004.1"/>
</dbReference>
<evidence type="ECO:0000313" key="4">
    <source>
        <dbReference type="Proteomes" id="UP000243518"/>
    </source>
</evidence>
<feature type="transmembrane region" description="Helical" evidence="1">
    <location>
        <begin position="120"/>
        <end position="146"/>
    </location>
</feature>
<dbReference type="PANTHER" id="PTHR42709">
    <property type="entry name" value="ALKALINE PHOSPHATASE LIKE PROTEIN"/>
    <property type="match status" value="1"/>
</dbReference>
<accession>A0AAQ1G6U9</accession>
<dbReference type="EMBL" id="FNVE01000004">
    <property type="protein sequence ID" value="SEG25026.1"/>
    <property type="molecule type" value="Genomic_DNA"/>
</dbReference>
<proteinExistence type="predicted"/>
<gene>
    <name evidence="3" type="ORF">SAMN05216586_104247</name>
</gene>
<name>A0AAQ1G6U9_9GAMM</name>
<organism evidence="3 4">
    <name type="scientific">Halopseudomonas aestusnigri</name>
    <dbReference type="NCBI Taxonomy" id="857252"/>
    <lineage>
        <taxon>Bacteria</taxon>
        <taxon>Pseudomonadati</taxon>
        <taxon>Pseudomonadota</taxon>
        <taxon>Gammaproteobacteria</taxon>
        <taxon>Pseudomonadales</taxon>
        <taxon>Pseudomonadaceae</taxon>
        <taxon>Halopseudomonas</taxon>
    </lineage>
</organism>
<feature type="transmembrane region" description="Helical" evidence="1">
    <location>
        <begin position="91"/>
        <end position="114"/>
    </location>
</feature>
<dbReference type="AlphaFoldDB" id="A0AAQ1G6U9"/>
<keyword evidence="1" id="KW-1133">Transmembrane helix</keyword>
<keyword evidence="1" id="KW-0472">Membrane</keyword>
<keyword evidence="1" id="KW-0812">Transmembrane</keyword>
<dbReference type="InterPro" id="IPR032816">
    <property type="entry name" value="VTT_dom"/>
</dbReference>
<evidence type="ECO:0000256" key="1">
    <source>
        <dbReference type="SAM" id="Phobius"/>
    </source>
</evidence>
<dbReference type="GO" id="GO:0005886">
    <property type="term" value="C:plasma membrane"/>
    <property type="evidence" value="ECO:0007669"/>
    <property type="project" value="UniProtKB-ARBA"/>
</dbReference>
<comment type="caution">
    <text evidence="3">The sequence shown here is derived from an EMBL/GenBank/DDBJ whole genome shotgun (WGS) entry which is preliminary data.</text>
</comment>
<dbReference type="InterPro" id="IPR051311">
    <property type="entry name" value="DedA_domain"/>
</dbReference>
<keyword evidence="4" id="KW-1185">Reference proteome</keyword>